<dbReference type="AlphaFoldDB" id="A0AAD4QRA6"/>
<evidence type="ECO:0000256" key="6">
    <source>
        <dbReference type="SAM" id="Phobius"/>
    </source>
</evidence>
<protein>
    <submittedName>
        <fullName evidence="8">EamA-like transporter family domain-containing protein</fullName>
    </submittedName>
</protein>
<keyword evidence="2 6" id="KW-0812">Transmembrane</keyword>
<feature type="transmembrane region" description="Helical" evidence="6">
    <location>
        <begin position="276"/>
        <end position="298"/>
    </location>
</feature>
<evidence type="ECO:0000256" key="3">
    <source>
        <dbReference type="ARBA" id="ARBA00022989"/>
    </source>
</evidence>
<keyword evidence="4 6" id="KW-0472">Membrane</keyword>
<feature type="domain" description="EamA" evidence="7">
    <location>
        <begin position="45"/>
        <end position="175"/>
    </location>
</feature>
<accession>A0AAD4QRA6</accession>
<feature type="transmembrane region" description="Helical" evidence="6">
    <location>
        <begin position="215"/>
        <end position="236"/>
    </location>
</feature>
<evidence type="ECO:0000259" key="7">
    <source>
        <dbReference type="Pfam" id="PF00892"/>
    </source>
</evidence>
<evidence type="ECO:0000256" key="1">
    <source>
        <dbReference type="ARBA" id="ARBA00004141"/>
    </source>
</evidence>
<keyword evidence="9" id="KW-1185">Reference proteome</keyword>
<feature type="transmembrane region" description="Helical" evidence="6">
    <location>
        <begin position="105"/>
        <end position="125"/>
    </location>
</feature>
<dbReference type="PANTHER" id="PTHR32322">
    <property type="entry name" value="INNER MEMBRANE TRANSPORTER"/>
    <property type="match status" value="1"/>
</dbReference>
<sequence>MTDARDQPDIGRQDPKTRRDTSMPTLASPAHASPGAARPGLPPLLWLCLAATWLVWGSTYLAIKYALISFPPFLQMGSRFLFAGVLLAAWMRWRGAPWPSLAQWRNALIVGALMLGGGMGGTAYAEVSIGSGLVVAFIAVIPLLIALLNLIWGVKPSKLEAAGIALGLVGVLMLTQGSGFRASPEGLVAICIATACWSLGSVLSQRSLPLAPGAMGFASEMLCGGVVLMGLAAVSGETMSWPPRPEALAAWVYLVVFGSLIAFNAYMVLLARAPAALAASYTFVNPVIAMLLGVWIANEAVTRFEWYAVAVVLAGVLLMLFKRRG</sequence>
<dbReference type="PANTHER" id="PTHR32322:SF2">
    <property type="entry name" value="EAMA DOMAIN-CONTAINING PROTEIN"/>
    <property type="match status" value="1"/>
</dbReference>
<dbReference type="NCBIfam" id="NF008432">
    <property type="entry name" value="PRK11272.1"/>
    <property type="match status" value="1"/>
</dbReference>
<feature type="region of interest" description="Disordered" evidence="5">
    <location>
        <begin position="1"/>
        <end position="35"/>
    </location>
</feature>
<dbReference type="Proteomes" id="UP001201812">
    <property type="component" value="Unassembled WGS sequence"/>
</dbReference>
<feature type="domain" description="EamA" evidence="7">
    <location>
        <begin position="186"/>
        <end position="320"/>
    </location>
</feature>
<gene>
    <name evidence="8" type="ORF">DdX_21617</name>
</gene>
<feature type="transmembrane region" description="Helical" evidence="6">
    <location>
        <begin position="304"/>
        <end position="321"/>
    </location>
</feature>
<feature type="transmembrane region" description="Helical" evidence="6">
    <location>
        <begin position="248"/>
        <end position="269"/>
    </location>
</feature>
<evidence type="ECO:0000256" key="5">
    <source>
        <dbReference type="SAM" id="MobiDB-lite"/>
    </source>
</evidence>
<keyword evidence="3 6" id="KW-1133">Transmembrane helix</keyword>
<dbReference type="GO" id="GO:0016020">
    <property type="term" value="C:membrane"/>
    <property type="evidence" value="ECO:0007669"/>
    <property type="project" value="UniProtKB-SubCell"/>
</dbReference>
<comment type="subcellular location">
    <subcellularLocation>
        <location evidence="1">Membrane</location>
        <topology evidence="1">Multi-pass membrane protein</topology>
    </subcellularLocation>
</comment>
<organism evidence="8 9">
    <name type="scientific">Ditylenchus destructor</name>
    <dbReference type="NCBI Taxonomy" id="166010"/>
    <lineage>
        <taxon>Eukaryota</taxon>
        <taxon>Metazoa</taxon>
        <taxon>Ecdysozoa</taxon>
        <taxon>Nematoda</taxon>
        <taxon>Chromadorea</taxon>
        <taxon>Rhabditida</taxon>
        <taxon>Tylenchina</taxon>
        <taxon>Tylenchomorpha</taxon>
        <taxon>Sphaerularioidea</taxon>
        <taxon>Anguinidae</taxon>
        <taxon>Anguininae</taxon>
        <taxon>Ditylenchus</taxon>
    </lineage>
</organism>
<evidence type="ECO:0000256" key="2">
    <source>
        <dbReference type="ARBA" id="ARBA00022692"/>
    </source>
</evidence>
<feature type="transmembrane region" description="Helical" evidence="6">
    <location>
        <begin position="73"/>
        <end position="93"/>
    </location>
</feature>
<dbReference type="InterPro" id="IPR000620">
    <property type="entry name" value="EamA_dom"/>
</dbReference>
<dbReference type="Pfam" id="PF00892">
    <property type="entry name" value="EamA"/>
    <property type="match status" value="2"/>
</dbReference>
<evidence type="ECO:0000256" key="4">
    <source>
        <dbReference type="ARBA" id="ARBA00023136"/>
    </source>
</evidence>
<proteinExistence type="predicted"/>
<dbReference type="InterPro" id="IPR037185">
    <property type="entry name" value="EmrE-like"/>
</dbReference>
<feature type="transmembrane region" description="Helical" evidence="6">
    <location>
        <begin position="44"/>
        <end position="67"/>
    </location>
</feature>
<evidence type="ECO:0000313" key="9">
    <source>
        <dbReference type="Proteomes" id="UP001201812"/>
    </source>
</evidence>
<feature type="transmembrane region" description="Helical" evidence="6">
    <location>
        <begin position="159"/>
        <end position="180"/>
    </location>
</feature>
<name>A0AAD4QRA6_9BILA</name>
<evidence type="ECO:0000313" key="8">
    <source>
        <dbReference type="EMBL" id="KAI1691810.1"/>
    </source>
</evidence>
<dbReference type="InterPro" id="IPR050638">
    <property type="entry name" value="AA-Vitamin_Transporters"/>
</dbReference>
<feature type="transmembrane region" description="Helical" evidence="6">
    <location>
        <begin position="186"/>
        <end position="203"/>
    </location>
</feature>
<feature type="compositionally biased region" description="Basic and acidic residues" evidence="5">
    <location>
        <begin position="1"/>
        <end position="21"/>
    </location>
</feature>
<comment type="caution">
    <text evidence="8">The sequence shown here is derived from an EMBL/GenBank/DDBJ whole genome shotgun (WGS) entry which is preliminary data.</text>
</comment>
<dbReference type="EMBL" id="JAKKPZ010000866">
    <property type="protein sequence ID" value="KAI1691810.1"/>
    <property type="molecule type" value="Genomic_DNA"/>
</dbReference>
<reference evidence="8" key="1">
    <citation type="submission" date="2022-01" db="EMBL/GenBank/DDBJ databases">
        <title>Genome Sequence Resource for Two Populations of Ditylenchus destructor, the Migratory Endoparasitic Phytonematode.</title>
        <authorList>
            <person name="Zhang H."/>
            <person name="Lin R."/>
            <person name="Xie B."/>
        </authorList>
    </citation>
    <scope>NUCLEOTIDE SEQUENCE</scope>
    <source>
        <strain evidence="8">BazhouSP</strain>
    </source>
</reference>
<dbReference type="SUPFAM" id="SSF103481">
    <property type="entry name" value="Multidrug resistance efflux transporter EmrE"/>
    <property type="match status" value="2"/>
</dbReference>
<feature type="transmembrane region" description="Helical" evidence="6">
    <location>
        <begin position="131"/>
        <end position="152"/>
    </location>
</feature>